<keyword evidence="4 13" id="KW-0410">Iron transport</keyword>
<evidence type="ECO:0000256" key="6">
    <source>
        <dbReference type="ARBA" id="ARBA00022741"/>
    </source>
</evidence>
<dbReference type="PANTHER" id="PTHR43185:SF1">
    <property type="entry name" value="FE(2+) TRANSPORTER FEOB"/>
    <property type="match status" value="1"/>
</dbReference>
<keyword evidence="2 13" id="KW-0813">Transport</keyword>
<dbReference type="NCBIfam" id="TIGR00437">
    <property type="entry name" value="feoB"/>
    <property type="match status" value="1"/>
</dbReference>
<evidence type="ECO:0000256" key="10">
    <source>
        <dbReference type="ARBA" id="ARBA00023134"/>
    </source>
</evidence>
<feature type="transmembrane region" description="Helical" evidence="13">
    <location>
        <begin position="450"/>
        <end position="470"/>
    </location>
</feature>
<organism evidence="15 16">
    <name type="scientific">Thermus brevis</name>
    <dbReference type="NCBI Taxonomy" id="2862456"/>
    <lineage>
        <taxon>Bacteria</taxon>
        <taxon>Thermotogati</taxon>
        <taxon>Deinococcota</taxon>
        <taxon>Deinococci</taxon>
        <taxon>Thermales</taxon>
        <taxon>Thermaceae</taxon>
        <taxon>Thermus</taxon>
    </lineage>
</organism>
<evidence type="ECO:0000256" key="12">
    <source>
        <dbReference type="NCBIfam" id="TIGR00437"/>
    </source>
</evidence>
<dbReference type="EMBL" id="JAHXRS010000001">
    <property type="protein sequence ID" value="MBW6393663.1"/>
    <property type="molecule type" value="Genomic_DNA"/>
</dbReference>
<evidence type="ECO:0000256" key="1">
    <source>
        <dbReference type="ARBA" id="ARBA00004651"/>
    </source>
</evidence>
<keyword evidence="11 13" id="KW-0472">Membrane</keyword>
<keyword evidence="5 13" id="KW-0812">Transmembrane</keyword>
<feature type="transmembrane region" description="Helical" evidence="13">
    <location>
        <begin position="670"/>
        <end position="690"/>
    </location>
</feature>
<dbReference type="InterPro" id="IPR050860">
    <property type="entry name" value="FeoB_GTPase"/>
</dbReference>
<evidence type="ECO:0000256" key="3">
    <source>
        <dbReference type="ARBA" id="ARBA00022475"/>
    </source>
</evidence>
<evidence type="ECO:0000313" key="16">
    <source>
        <dbReference type="Proteomes" id="UP000724268"/>
    </source>
</evidence>
<evidence type="ECO:0000256" key="9">
    <source>
        <dbReference type="ARBA" id="ARBA00023065"/>
    </source>
</evidence>
<dbReference type="InterPro" id="IPR011642">
    <property type="entry name" value="Gate_dom"/>
</dbReference>
<proteinExistence type="inferred from homology"/>
<dbReference type="PROSITE" id="PS51711">
    <property type="entry name" value="G_FEOB"/>
    <property type="match status" value="1"/>
</dbReference>
<dbReference type="PANTHER" id="PTHR43185">
    <property type="entry name" value="FERROUS IRON TRANSPORT PROTEIN B"/>
    <property type="match status" value="1"/>
</dbReference>
<feature type="transmembrane region" description="Helical" evidence="13">
    <location>
        <begin position="643"/>
        <end position="663"/>
    </location>
</feature>
<keyword evidence="8 13" id="KW-0408">Iron</keyword>
<dbReference type="SUPFAM" id="SSF52540">
    <property type="entry name" value="P-loop containing nucleoside triphosphate hydrolases"/>
    <property type="match status" value="1"/>
</dbReference>
<evidence type="ECO:0000256" key="5">
    <source>
        <dbReference type="ARBA" id="ARBA00022692"/>
    </source>
</evidence>
<evidence type="ECO:0000256" key="8">
    <source>
        <dbReference type="ARBA" id="ARBA00023004"/>
    </source>
</evidence>
<comment type="caution">
    <text evidence="15">The sequence shown here is derived from an EMBL/GenBank/DDBJ whole genome shotgun (WGS) entry which is preliminary data.</text>
</comment>
<feature type="transmembrane region" description="Helical" evidence="13">
    <location>
        <begin position="279"/>
        <end position="298"/>
    </location>
</feature>
<feature type="transmembrane region" description="Helical" evidence="13">
    <location>
        <begin position="390"/>
        <end position="408"/>
    </location>
</feature>
<feature type="transmembrane region" description="Helical" evidence="13">
    <location>
        <begin position="420"/>
        <end position="444"/>
    </location>
</feature>
<comment type="similarity">
    <text evidence="13">Belongs to the TRAFAC class TrmE-Era-EngA-EngB-Septin-like GTPase superfamily. FeoB GTPase (TC 9.A.8) family.</text>
</comment>
<dbReference type="InterPro" id="IPR003373">
    <property type="entry name" value="Fe2_transport_prot-B"/>
</dbReference>
<feature type="domain" description="FeoB-type G" evidence="14">
    <location>
        <begin position="21"/>
        <end position="182"/>
    </location>
</feature>
<feature type="transmembrane region" description="Helical" evidence="13">
    <location>
        <begin position="507"/>
        <end position="526"/>
    </location>
</feature>
<keyword evidence="16" id="KW-1185">Reference proteome</keyword>
<evidence type="ECO:0000256" key="4">
    <source>
        <dbReference type="ARBA" id="ARBA00022496"/>
    </source>
</evidence>
<dbReference type="Pfam" id="PF02421">
    <property type="entry name" value="FeoB_N"/>
    <property type="match status" value="1"/>
</dbReference>
<evidence type="ECO:0000256" key="11">
    <source>
        <dbReference type="ARBA" id="ARBA00023136"/>
    </source>
</evidence>
<evidence type="ECO:0000256" key="2">
    <source>
        <dbReference type="ARBA" id="ARBA00022448"/>
    </source>
</evidence>
<name>A0ABS6ZUB5_9DEIN</name>
<dbReference type="InterPro" id="IPR030389">
    <property type="entry name" value="G_FEOB_dom"/>
</dbReference>
<dbReference type="Gene3D" id="3.40.50.300">
    <property type="entry name" value="P-loop containing nucleotide triphosphate hydrolases"/>
    <property type="match status" value="1"/>
</dbReference>
<dbReference type="InterPro" id="IPR011640">
    <property type="entry name" value="Fe2_transport_prot_B_C"/>
</dbReference>
<keyword evidence="10 13" id="KW-0342">GTP-binding</keyword>
<dbReference type="Pfam" id="PF07670">
    <property type="entry name" value="Gate"/>
    <property type="match status" value="2"/>
</dbReference>
<feature type="transmembrane region" description="Helical" evidence="13">
    <location>
        <begin position="557"/>
        <end position="580"/>
    </location>
</feature>
<comment type="subcellular location">
    <subcellularLocation>
        <location evidence="13">Cell inner membrane</location>
        <topology evidence="13">Multi-pass membrane protein</topology>
    </subcellularLocation>
    <subcellularLocation>
        <location evidence="1">Cell membrane</location>
        <topology evidence="1">Multi-pass membrane protein</topology>
    </subcellularLocation>
</comment>
<keyword evidence="9" id="KW-0406">Ion transport</keyword>
<evidence type="ECO:0000313" key="15">
    <source>
        <dbReference type="EMBL" id="MBW6393663.1"/>
    </source>
</evidence>
<dbReference type="InterPro" id="IPR027417">
    <property type="entry name" value="P-loop_NTPase"/>
</dbReference>
<keyword evidence="3" id="KW-1003">Cell membrane</keyword>
<protein>
    <recommendedName>
        <fullName evidence="12 13">Ferrous iron transport protein B</fullName>
    </recommendedName>
</protein>
<dbReference type="CDD" id="cd01879">
    <property type="entry name" value="FeoB"/>
    <property type="match status" value="1"/>
</dbReference>
<accession>A0ABS6ZUB5</accession>
<feature type="transmembrane region" description="Helical" evidence="13">
    <location>
        <begin position="348"/>
        <end position="370"/>
    </location>
</feature>
<gene>
    <name evidence="15" type="primary">feoB</name>
    <name evidence="15" type="ORF">KZX47_00605</name>
</gene>
<reference evidence="15 16" key="1">
    <citation type="submission" date="2021-07" db="EMBL/GenBank/DDBJ databases">
        <title>Thermus aquaticus gen. n. and sp. n., a nonsporulating extreme thermophile.</title>
        <authorList>
            <person name="Hu C.-J."/>
            <person name="Li W.-J."/>
            <person name="Xian W.-D."/>
        </authorList>
    </citation>
    <scope>NUCLEOTIDE SEQUENCE [LARGE SCALE GENOMIC DNA]</scope>
    <source>
        <strain evidence="15 16">SYSU G05001</strain>
    </source>
</reference>
<dbReference type="Pfam" id="PF07664">
    <property type="entry name" value="FeoB_C"/>
    <property type="match status" value="1"/>
</dbReference>
<keyword evidence="6" id="KW-0547">Nucleotide-binding</keyword>
<evidence type="ECO:0000259" key="14">
    <source>
        <dbReference type="PROSITE" id="PS51711"/>
    </source>
</evidence>
<keyword evidence="7 13" id="KW-1133">Transmembrane helix</keyword>
<sequence length="695" mass="74830">MSCPRCHPPDSATLQASPTRTERWVLVGGPNTGKSSLINALAGSQLSVGNWAGTTLERLSARVDLNQTQVELVDLPGTYSLLATSPEEALVVRELLQNPPDLVLNVLDAGNLERSLVLTLELMELGLPMVLVVNLLDEAEAKGLKINLEALEEDMGLPVAGTVASRGQVAEVLAKAKEARVPSPKVRYPEALEKAIDRLTPRIPNRALALLALMGEENLPLSQEALKAVEEERAHLEKTGLDPYLLALEARYATAQEVYHRVAHRIGSKPPLTEKLDRLVLHPLLGLPLFLLALFLTFRFTFTLSTPWVDLIGRVQEVLAGWVVALPIPPLARSFLAEGLVAGVGTVLAFTPLLFLLYLALAFLELSGFLARMAFVADRAMQWAGLPGKAFIPLVLGFGCNVPAVYATRTLSHPLDRLRTALAIPFMACGARLPVFTLFAFVFFPRQAPLVVLGLYFLGLITGLLTALLLGKVLRAERGEGTMELPPYRFPPWRLLLRLAWARTQSFVQGAGGPILIAVLTVWGLLHLPFPGGSPYAFLAQALTPLFHPLGLEDWRLVGALIPGFIAKEVVVGTLGVSFLGAEGLNPLSFLAGVKALLDGLLSALTGTLRGLGSLFLPFSLNLAPEPTPLQVALKEAVSPSGALAYLVFVLLYTPCVATLAALRQVIGGRVALAAVVYQFSVAYMLAFLARQLLP</sequence>
<evidence type="ECO:0000256" key="7">
    <source>
        <dbReference type="ARBA" id="ARBA00022989"/>
    </source>
</evidence>
<dbReference type="Proteomes" id="UP000724268">
    <property type="component" value="Unassembled WGS sequence"/>
</dbReference>
<comment type="function">
    <text evidence="13">Probable transporter of a GTP-driven Fe(2+) uptake system.</text>
</comment>
<evidence type="ECO:0000256" key="13">
    <source>
        <dbReference type="RuleBase" id="RU362098"/>
    </source>
</evidence>